<evidence type="ECO:0000313" key="8">
    <source>
        <dbReference type="Proteomes" id="UP000030645"/>
    </source>
</evidence>
<dbReference type="AlphaFoldDB" id="W9QN10"/>
<dbReference type="GO" id="GO:0016020">
    <property type="term" value="C:membrane"/>
    <property type="evidence" value="ECO:0007669"/>
    <property type="project" value="UniProtKB-SubCell"/>
</dbReference>
<evidence type="ECO:0000256" key="2">
    <source>
        <dbReference type="ARBA" id="ARBA00022448"/>
    </source>
</evidence>
<feature type="transmembrane region" description="Helical" evidence="6">
    <location>
        <begin position="7"/>
        <end position="30"/>
    </location>
</feature>
<gene>
    <name evidence="7" type="ORF">L484_012200</name>
</gene>
<evidence type="ECO:0000256" key="1">
    <source>
        <dbReference type="ARBA" id="ARBA00004141"/>
    </source>
</evidence>
<evidence type="ECO:0000256" key="5">
    <source>
        <dbReference type="ARBA" id="ARBA00023136"/>
    </source>
</evidence>
<feature type="transmembrane region" description="Helical" evidence="6">
    <location>
        <begin position="50"/>
        <end position="74"/>
    </location>
</feature>
<keyword evidence="3 6" id="KW-0812">Transmembrane</keyword>
<protein>
    <submittedName>
        <fullName evidence="7">Uncharacterized protein</fullName>
    </submittedName>
</protein>
<dbReference type="eggNOG" id="KOG2615">
    <property type="taxonomic scope" value="Eukaryota"/>
</dbReference>
<sequence length="127" mass="13027">MQLQISTAWGIGLIIGPAIGGFFAQIFSLWAVSPCKFGGLNYTTDTVGEVLAISGYPFLASLSGLTLFLVLTVASVARNALSLSLVTGLYILQNRAVDQDQRGAANGLSMTGMSVFKAVGPAGAGAL</sequence>
<evidence type="ECO:0000256" key="6">
    <source>
        <dbReference type="SAM" id="Phobius"/>
    </source>
</evidence>
<dbReference type="Proteomes" id="UP000030645">
    <property type="component" value="Unassembled WGS sequence"/>
</dbReference>
<keyword evidence="5 6" id="KW-0472">Membrane</keyword>
<dbReference type="EMBL" id="KE343860">
    <property type="protein sequence ID" value="EXB44281.1"/>
    <property type="molecule type" value="Genomic_DNA"/>
</dbReference>
<name>W9QN10_9ROSA</name>
<evidence type="ECO:0000256" key="4">
    <source>
        <dbReference type="ARBA" id="ARBA00022989"/>
    </source>
</evidence>
<keyword evidence="4 6" id="KW-1133">Transmembrane helix</keyword>
<keyword evidence="8" id="KW-1185">Reference proteome</keyword>
<reference evidence="8" key="1">
    <citation type="submission" date="2013-01" db="EMBL/GenBank/DDBJ databases">
        <title>Draft Genome Sequence of a Mulberry Tree, Morus notabilis C.K. Schneid.</title>
        <authorList>
            <person name="He N."/>
            <person name="Zhao S."/>
        </authorList>
    </citation>
    <scope>NUCLEOTIDE SEQUENCE</scope>
</reference>
<evidence type="ECO:0000256" key="3">
    <source>
        <dbReference type="ARBA" id="ARBA00022692"/>
    </source>
</evidence>
<accession>W9QN10</accession>
<evidence type="ECO:0000313" key="7">
    <source>
        <dbReference type="EMBL" id="EXB44281.1"/>
    </source>
</evidence>
<dbReference type="PANTHER" id="PTHR23504:SF15">
    <property type="entry name" value="MAJOR FACILITATOR SUPERFAMILY (MFS) PROFILE DOMAIN-CONTAINING PROTEIN"/>
    <property type="match status" value="1"/>
</dbReference>
<dbReference type="PANTHER" id="PTHR23504">
    <property type="entry name" value="MAJOR FACILITATOR SUPERFAMILY DOMAIN-CONTAINING PROTEIN 10"/>
    <property type="match status" value="1"/>
</dbReference>
<proteinExistence type="predicted"/>
<comment type="subcellular location">
    <subcellularLocation>
        <location evidence="1">Membrane</location>
        <topology evidence="1">Multi-pass membrane protein</topology>
    </subcellularLocation>
</comment>
<organism evidence="7 8">
    <name type="scientific">Morus notabilis</name>
    <dbReference type="NCBI Taxonomy" id="981085"/>
    <lineage>
        <taxon>Eukaryota</taxon>
        <taxon>Viridiplantae</taxon>
        <taxon>Streptophyta</taxon>
        <taxon>Embryophyta</taxon>
        <taxon>Tracheophyta</taxon>
        <taxon>Spermatophyta</taxon>
        <taxon>Magnoliopsida</taxon>
        <taxon>eudicotyledons</taxon>
        <taxon>Gunneridae</taxon>
        <taxon>Pentapetalae</taxon>
        <taxon>rosids</taxon>
        <taxon>fabids</taxon>
        <taxon>Rosales</taxon>
        <taxon>Moraceae</taxon>
        <taxon>Moreae</taxon>
        <taxon>Morus</taxon>
    </lineage>
</organism>
<keyword evidence="2" id="KW-0813">Transport</keyword>